<evidence type="ECO:0000313" key="2">
    <source>
        <dbReference type="Proteomes" id="UP000484842"/>
    </source>
</evidence>
<dbReference type="EMBL" id="WBSL01000001">
    <property type="protein sequence ID" value="MPY65271.1"/>
    <property type="molecule type" value="Genomic_DNA"/>
</dbReference>
<name>A0A7X1NTQ8_9DEIO</name>
<sequence>MAGAGNRLDVERVAFSPDGTRALVVEAGSLDGSGFGTARLWVLSTTTGAVLRRVQAQADSPDPAPVVARLLRQEAGVLRLHALNPARVARPVYARTFPVMAPVWTEGVGAGTALIRPIRLWSVPVPVSLSVRPVGSSCRWGEMLPTGEGPAGFTLTVRDQVIHSDRTLPPGRECAARYALDRAYVQGNRAVFIVRAYTPGFEGPNADVVPVAARLR</sequence>
<keyword evidence="2" id="KW-1185">Reference proteome</keyword>
<comment type="caution">
    <text evidence="1">The sequence shown here is derived from an EMBL/GenBank/DDBJ whole genome shotgun (WGS) entry which is preliminary data.</text>
</comment>
<dbReference type="AlphaFoldDB" id="A0A7X1NTQ8"/>
<proteinExistence type="predicted"/>
<dbReference type="Pfam" id="PF10016">
    <property type="entry name" value="DUF2259"/>
    <property type="match status" value="1"/>
</dbReference>
<protein>
    <submittedName>
        <fullName evidence="1">DUF2259 domain-containing protein</fullName>
    </submittedName>
</protein>
<reference evidence="1 2" key="1">
    <citation type="submission" date="2019-10" db="EMBL/GenBank/DDBJ databases">
        <title>Deinococcus sp. isolated from soil.</title>
        <authorList>
            <person name="Li Y."/>
            <person name="Wang J."/>
        </authorList>
    </citation>
    <scope>NUCLEOTIDE SEQUENCE [LARGE SCALE GENOMIC DNA]</scope>
    <source>
        <strain evidence="1 2">SDU3-2</strain>
    </source>
</reference>
<dbReference type="InterPro" id="IPR018725">
    <property type="entry name" value="DUF2259_secreted"/>
</dbReference>
<accession>A0A7X1NTQ8</accession>
<dbReference type="Proteomes" id="UP000484842">
    <property type="component" value="Unassembled WGS sequence"/>
</dbReference>
<gene>
    <name evidence="1" type="ORF">F8S09_00990</name>
</gene>
<evidence type="ECO:0000313" key="1">
    <source>
        <dbReference type="EMBL" id="MPY65271.1"/>
    </source>
</evidence>
<organism evidence="1 2">
    <name type="scientific">Deinococcus terrestris</name>
    <dbReference type="NCBI Taxonomy" id="2651870"/>
    <lineage>
        <taxon>Bacteria</taxon>
        <taxon>Thermotogati</taxon>
        <taxon>Deinococcota</taxon>
        <taxon>Deinococci</taxon>
        <taxon>Deinococcales</taxon>
        <taxon>Deinococcaceae</taxon>
        <taxon>Deinococcus</taxon>
    </lineage>
</organism>